<dbReference type="SUPFAM" id="SSF46785">
    <property type="entry name" value="Winged helix' DNA-binding domain"/>
    <property type="match status" value="1"/>
</dbReference>
<dbReference type="InterPro" id="IPR005119">
    <property type="entry name" value="LysR_subst-bd"/>
</dbReference>
<protein>
    <submittedName>
        <fullName evidence="6">LysR substrate-binding domain-containing protein</fullName>
    </submittedName>
</protein>
<dbReference type="Gene3D" id="3.40.190.290">
    <property type="match status" value="1"/>
</dbReference>
<evidence type="ECO:0000256" key="3">
    <source>
        <dbReference type="ARBA" id="ARBA00023125"/>
    </source>
</evidence>
<reference evidence="6 7" key="1">
    <citation type="submission" date="2023-06" db="EMBL/GenBank/DDBJ databases">
        <title>Alteromonas sp. ASW11-36 isolated from intertidal sand.</title>
        <authorList>
            <person name="Li Y."/>
        </authorList>
    </citation>
    <scope>NUCLEOTIDE SEQUENCE [LARGE SCALE GENOMIC DNA]</scope>
    <source>
        <strain evidence="6 7">ASW11-36</strain>
    </source>
</reference>
<dbReference type="InterPro" id="IPR000847">
    <property type="entry name" value="LysR_HTH_N"/>
</dbReference>
<evidence type="ECO:0000256" key="1">
    <source>
        <dbReference type="ARBA" id="ARBA00009437"/>
    </source>
</evidence>
<name>A0ABT7SXS2_9ALTE</name>
<evidence type="ECO:0000259" key="5">
    <source>
        <dbReference type="PROSITE" id="PS50931"/>
    </source>
</evidence>
<dbReference type="PROSITE" id="PS50931">
    <property type="entry name" value="HTH_LYSR"/>
    <property type="match status" value="1"/>
</dbReference>
<evidence type="ECO:0000256" key="4">
    <source>
        <dbReference type="ARBA" id="ARBA00023163"/>
    </source>
</evidence>
<dbReference type="PRINTS" id="PR00039">
    <property type="entry name" value="HTHLYSR"/>
</dbReference>
<dbReference type="RefSeq" id="WP_289365294.1">
    <property type="nucleotide sequence ID" value="NZ_JAUCBP010000007.1"/>
</dbReference>
<gene>
    <name evidence="6" type="ORF">QTP81_10335</name>
</gene>
<dbReference type="Proteomes" id="UP001234343">
    <property type="component" value="Unassembled WGS sequence"/>
</dbReference>
<dbReference type="SUPFAM" id="SSF53850">
    <property type="entry name" value="Periplasmic binding protein-like II"/>
    <property type="match status" value="1"/>
</dbReference>
<dbReference type="Gene3D" id="1.10.10.10">
    <property type="entry name" value="Winged helix-like DNA-binding domain superfamily/Winged helix DNA-binding domain"/>
    <property type="match status" value="1"/>
</dbReference>
<dbReference type="InterPro" id="IPR050950">
    <property type="entry name" value="HTH-type_LysR_regulators"/>
</dbReference>
<evidence type="ECO:0000313" key="7">
    <source>
        <dbReference type="Proteomes" id="UP001234343"/>
    </source>
</evidence>
<sequence length="299" mass="33008">MLNPKTLSAFVCLAESKTFAEAAEKLHITQPALSTSIKKLEEDLGGALFSRNTRNVALSVEGKVFLPQAKRILMDWSNSMADIKSLFAVKQGTLTVAAMPSFAEGLLARLLRGFHQSNPNIRFRVLDVVMEAVIDCILSGRAEIGFSFKPEREDGLEFHPLFDDAFIAVVYPEHAFAKREKIDWQAVLEEPFVAMNHDSSVRNWLHSTAESLDTDIKLIAEANQLGTVGQLVAAGIGVSIVPMLCRKQMLAKGLVCVPLAQNHLVKPVGMIRARRRTLSVAAQRFWDHICNREASEAVA</sequence>
<keyword evidence="4" id="KW-0804">Transcription</keyword>
<keyword evidence="3" id="KW-0238">DNA-binding</keyword>
<dbReference type="CDD" id="cd08440">
    <property type="entry name" value="PBP2_LTTR_like_4"/>
    <property type="match status" value="1"/>
</dbReference>
<organism evidence="6 7">
    <name type="scientific">Alteromonas arenosi</name>
    <dbReference type="NCBI Taxonomy" id="3055817"/>
    <lineage>
        <taxon>Bacteria</taxon>
        <taxon>Pseudomonadati</taxon>
        <taxon>Pseudomonadota</taxon>
        <taxon>Gammaproteobacteria</taxon>
        <taxon>Alteromonadales</taxon>
        <taxon>Alteromonadaceae</taxon>
        <taxon>Alteromonas/Salinimonas group</taxon>
        <taxon>Alteromonas</taxon>
    </lineage>
</organism>
<evidence type="ECO:0000256" key="2">
    <source>
        <dbReference type="ARBA" id="ARBA00023015"/>
    </source>
</evidence>
<keyword evidence="2" id="KW-0805">Transcription regulation</keyword>
<dbReference type="PANTHER" id="PTHR30419">
    <property type="entry name" value="HTH-TYPE TRANSCRIPTIONAL REGULATOR YBHD"/>
    <property type="match status" value="1"/>
</dbReference>
<dbReference type="InterPro" id="IPR036390">
    <property type="entry name" value="WH_DNA-bd_sf"/>
</dbReference>
<accession>A0ABT7SXS2</accession>
<dbReference type="EMBL" id="JAUCBP010000007">
    <property type="protein sequence ID" value="MDM7860995.1"/>
    <property type="molecule type" value="Genomic_DNA"/>
</dbReference>
<keyword evidence="7" id="KW-1185">Reference proteome</keyword>
<dbReference type="Pfam" id="PF03466">
    <property type="entry name" value="LysR_substrate"/>
    <property type="match status" value="1"/>
</dbReference>
<dbReference type="Pfam" id="PF00126">
    <property type="entry name" value="HTH_1"/>
    <property type="match status" value="1"/>
</dbReference>
<dbReference type="InterPro" id="IPR036388">
    <property type="entry name" value="WH-like_DNA-bd_sf"/>
</dbReference>
<proteinExistence type="inferred from homology"/>
<evidence type="ECO:0000313" key="6">
    <source>
        <dbReference type="EMBL" id="MDM7860995.1"/>
    </source>
</evidence>
<comment type="caution">
    <text evidence="6">The sequence shown here is derived from an EMBL/GenBank/DDBJ whole genome shotgun (WGS) entry which is preliminary data.</text>
</comment>
<comment type="similarity">
    <text evidence="1">Belongs to the LysR transcriptional regulatory family.</text>
</comment>
<feature type="domain" description="HTH lysR-type" evidence="5">
    <location>
        <begin position="2"/>
        <end position="59"/>
    </location>
</feature>
<dbReference type="PANTHER" id="PTHR30419:SF30">
    <property type="entry name" value="LYSR FAMILY TRANSCRIPTIONAL REGULATOR"/>
    <property type="match status" value="1"/>
</dbReference>